<feature type="chain" id="PRO_5011984021" evidence="1">
    <location>
        <begin position="20"/>
        <end position="489"/>
    </location>
</feature>
<comment type="caution">
    <text evidence="2">The sequence shown here is derived from an EMBL/GenBank/DDBJ whole genome shotgun (WGS) entry which is preliminary data.</text>
</comment>
<sequence>MLKAIAPAALLLVSSAVSAVSVDIKNAPFDRTPVPSIYNEDYVDIPGEKRREHGDLTQDYSLAVEPKTRRSMLSAEPGRQTLSATGSSVAEQTGCPNLDFGSGLSLTFSAQGQFACVSTLVETETKIEGLLLNIPAEVNYDLFLFKHDENGLTQLDASFQANAAVEKTFAKVQPGAYVLVAQATQGASADPVVFGWQGYTQIDSQEANDKVSQSTSLQTNAVIQGNLDNTNDLDFFSYTVEPDQVKLNLRFSASEQFVLETWSGSSWVQLPNNQLGAYSVTPNTTVNFLVRATADNPPPASAQYSLVAHNSGSAESVTDFKAWNNENLTKLLVQSGKLYDLGIPQLKTASIEAHDNINFSGTVRDSDNNPVPLTSVSVKIETSGSGPLDTVILLADENGYFNGSVPLKGDECSAARDPINVHNRVHRGSPTNPSEWWDIYWGVGYYEVYLPNDTKIDSNYFIHICQEKLVKMCYYERDYNTGGSKLTCL</sequence>
<accession>A0A1T1HBZ2</accession>
<proteinExistence type="predicted"/>
<organism evidence="2 3">
    <name type="scientific">Oceanospirillum linum</name>
    <dbReference type="NCBI Taxonomy" id="966"/>
    <lineage>
        <taxon>Bacteria</taxon>
        <taxon>Pseudomonadati</taxon>
        <taxon>Pseudomonadota</taxon>
        <taxon>Gammaproteobacteria</taxon>
        <taxon>Oceanospirillales</taxon>
        <taxon>Oceanospirillaceae</taxon>
        <taxon>Oceanospirillum</taxon>
    </lineage>
</organism>
<dbReference type="Gene3D" id="2.60.120.380">
    <property type="match status" value="1"/>
</dbReference>
<protein>
    <submittedName>
        <fullName evidence="2">Uncharacterized protein</fullName>
    </submittedName>
</protein>
<dbReference type="EMBL" id="MTSD02000003">
    <property type="protein sequence ID" value="OOV87388.1"/>
    <property type="molecule type" value="Genomic_DNA"/>
</dbReference>
<dbReference type="AlphaFoldDB" id="A0A1T1HBZ2"/>
<dbReference type="RefSeq" id="WP_078319754.1">
    <property type="nucleotide sequence ID" value="NZ_MTSD02000003.1"/>
</dbReference>
<keyword evidence="3" id="KW-1185">Reference proteome</keyword>
<feature type="signal peptide" evidence="1">
    <location>
        <begin position="1"/>
        <end position="19"/>
    </location>
</feature>
<reference evidence="2" key="1">
    <citation type="submission" date="2017-02" db="EMBL/GenBank/DDBJ databases">
        <title>Draft Genome Sequence of the Salt Water Bacterium Oceanospirillum linum ATCC 11336.</title>
        <authorList>
            <person name="Trachtenberg A.M."/>
            <person name="Carney J.G."/>
            <person name="Linnane J.D."/>
            <person name="Rheaume B.A."/>
            <person name="Pitts N.L."/>
            <person name="Mykles D.L."/>
            <person name="Maclea K.S."/>
        </authorList>
    </citation>
    <scope>NUCLEOTIDE SEQUENCE [LARGE SCALE GENOMIC DNA]</scope>
    <source>
        <strain evidence="2">ATCC 11336</strain>
    </source>
</reference>
<dbReference type="Proteomes" id="UP000190064">
    <property type="component" value="Unassembled WGS sequence"/>
</dbReference>
<gene>
    <name evidence="2" type="ORF">BTA35_0210555</name>
</gene>
<evidence type="ECO:0000313" key="2">
    <source>
        <dbReference type="EMBL" id="OOV87388.1"/>
    </source>
</evidence>
<evidence type="ECO:0000256" key="1">
    <source>
        <dbReference type="SAM" id="SignalP"/>
    </source>
</evidence>
<keyword evidence="1" id="KW-0732">Signal</keyword>
<name>A0A1T1HBZ2_OCELI</name>
<evidence type="ECO:0000313" key="3">
    <source>
        <dbReference type="Proteomes" id="UP000190064"/>
    </source>
</evidence>